<dbReference type="InterPro" id="IPR016142">
    <property type="entry name" value="Citrate_synth-like_lrg_a-sub"/>
</dbReference>
<evidence type="ECO:0008006" key="4">
    <source>
        <dbReference type="Google" id="ProtNLM"/>
    </source>
</evidence>
<name>A0A8S2SUL1_9BILA</name>
<feature type="non-terminal residue" evidence="1">
    <location>
        <position position="71"/>
    </location>
</feature>
<dbReference type="GO" id="GO:0046912">
    <property type="term" value="F:acyltransferase activity, acyl groups converted into alkyl on transfer"/>
    <property type="evidence" value="ECO:0007669"/>
    <property type="project" value="InterPro"/>
</dbReference>
<comment type="caution">
    <text evidence="1">The sequence shown here is derived from an EMBL/GenBank/DDBJ whole genome shotgun (WGS) entry which is preliminary data.</text>
</comment>
<dbReference type="InterPro" id="IPR036969">
    <property type="entry name" value="Citrate_synthase_sf"/>
</dbReference>
<dbReference type="Gene3D" id="1.10.580.10">
    <property type="entry name" value="Citrate Synthase, domain 1"/>
    <property type="match status" value="1"/>
</dbReference>
<evidence type="ECO:0000313" key="1">
    <source>
        <dbReference type="EMBL" id="CAF4242606.1"/>
    </source>
</evidence>
<sequence>MRSIKGLVYDTSVLDANEGIRFRGKTIEECQAELPKAKGGEEPLPEGLFWLLATSQIPTQEQVDWVTREWN</sequence>
<proteinExistence type="predicted"/>
<reference evidence="1" key="1">
    <citation type="submission" date="2021-02" db="EMBL/GenBank/DDBJ databases">
        <authorList>
            <person name="Nowell W R."/>
        </authorList>
    </citation>
    <scope>NUCLEOTIDE SEQUENCE</scope>
</reference>
<dbReference type="AlphaFoldDB" id="A0A8S2SUL1"/>
<dbReference type="GO" id="GO:0006099">
    <property type="term" value="P:tricarboxylic acid cycle"/>
    <property type="evidence" value="ECO:0007669"/>
    <property type="project" value="TreeGrafter"/>
</dbReference>
<dbReference type="Proteomes" id="UP000681967">
    <property type="component" value="Unassembled WGS sequence"/>
</dbReference>
<dbReference type="PANTHER" id="PTHR11739:SF8">
    <property type="entry name" value="CITRATE SYNTHASE, MITOCHONDRIAL"/>
    <property type="match status" value="1"/>
</dbReference>
<dbReference type="SUPFAM" id="SSF48256">
    <property type="entry name" value="Citrate synthase"/>
    <property type="match status" value="1"/>
</dbReference>
<evidence type="ECO:0000313" key="3">
    <source>
        <dbReference type="Proteomes" id="UP000681967"/>
    </source>
</evidence>
<protein>
    <recommendedName>
        <fullName evidence="4">Citrate synthase</fullName>
    </recommendedName>
</protein>
<accession>A0A8S2SUL1</accession>
<feature type="non-terminal residue" evidence="1">
    <location>
        <position position="1"/>
    </location>
</feature>
<gene>
    <name evidence="1" type="ORF">BYL167_LOCUS25225</name>
    <name evidence="2" type="ORF">GIL414_LOCUS28650</name>
</gene>
<dbReference type="InterPro" id="IPR002020">
    <property type="entry name" value="Citrate_synthase"/>
</dbReference>
<dbReference type="GO" id="GO:0005975">
    <property type="term" value="P:carbohydrate metabolic process"/>
    <property type="evidence" value="ECO:0007669"/>
    <property type="project" value="TreeGrafter"/>
</dbReference>
<dbReference type="PANTHER" id="PTHR11739">
    <property type="entry name" value="CITRATE SYNTHASE"/>
    <property type="match status" value="1"/>
</dbReference>
<organism evidence="1 3">
    <name type="scientific">Rotaria magnacalcarata</name>
    <dbReference type="NCBI Taxonomy" id="392030"/>
    <lineage>
        <taxon>Eukaryota</taxon>
        <taxon>Metazoa</taxon>
        <taxon>Spiralia</taxon>
        <taxon>Gnathifera</taxon>
        <taxon>Rotifera</taxon>
        <taxon>Eurotatoria</taxon>
        <taxon>Bdelloidea</taxon>
        <taxon>Philodinida</taxon>
        <taxon>Philodinidae</taxon>
        <taxon>Rotaria</taxon>
    </lineage>
</organism>
<dbReference type="EMBL" id="CAJOBH010024604">
    <property type="protein sequence ID" value="CAF4242606.1"/>
    <property type="molecule type" value="Genomic_DNA"/>
</dbReference>
<dbReference type="Proteomes" id="UP000681720">
    <property type="component" value="Unassembled WGS sequence"/>
</dbReference>
<dbReference type="GO" id="GO:0005759">
    <property type="term" value="C:mitochondrial matrix"/>
    <property type="evidence" value="ECO:0007669"/>
    <property type="project" value="TreeGrafter"/>
</dbReference>
<dbReference type="EMBL" id="CAJOBJ010049420">
    <property type="protein sequence ID" value="CAF4366580.1"/>
    <property type="molecule type" value="Genomic_DNA"/>
</dbReference>
<evidence type="ECO:0000313" key="2">
    <source>
        <dbReference type="EMBL" id="CAF4366580.1"/>
    </source>
</evidence>